<reference evidence="10 11" key="1">
    <citation type="submission" date="2021-11" db="EMBL/GenBank/DDBJ databases">
        <title>Genomic of Niabella pedocola.</title>
        <authorList>
            <person name="Wu T."/>
        </authorList>
    </citation>
    <scope>NUCLEOTIDE SEQUENCE [LARGE SCALE GENOMIC DNA]</scope>
    <source>
        <strain evidence="10 11">JCM 31011</strain>
    </source>
</reference>
<dbReference type="EMBL" id="JAJNEC010000005">
    <property type="protein sequence ID" value="MCD2423664.1"/>
    <property type="molecule type" value="Genomic_DNA"/>
</dbReference>
<feature type="transmembrane region" description="Helical" evidence="9">
    <location>
        <begin position="21"/>
        <end position="43"/>
    </location>
</feature>
<organism evidence="10 11">
    <name type="scientific">Niabella pedocola</name>
    <dbReference type="NCBI Taxonomy" id="1752077"/>
    <lineage>
        <taxon>Bacteria</taxon>
        <taxon>Pseudomonadati</taxon>
        <taxon>Bacteroidota</taxon>
        <taxon>Chitinophagia</taxon>
        <taxon>Chitinophagales</taxon>
        <taxon>Chitinophagaceae</taxon>
        <taxon>Niabella</taxon>
    </lineage>
</organism>
<evidence type="ECO:0000256" key="6">
    <source>
        <dbReference type="ARBA" id="ARBA00022989"/>
    </source>
</evidence>
<evidence type="ECO:0000256" key="3">
    <source>
        <dbReference type="ARBA" id="ARBA00022475"/>
    </source>
</evidence>
<feature type="transmembrane region" description="Helical" evidence="9">
    <location>
        <begin position="209"/>
        <end position="230"/>
    </location>
</feature>
<keyword evidence="11" id="KW-1185">Reference proteome</keyword>
<evidence type="ECO:0000256" key="9">
    <source>
        <dbReference type="SAM" id="Phobius"/>
    </source>
</evidence>
<dbReference type="NCBIfam" id="TIGR00924">
    <property type="entry name" value="yjdL_sub1_fam"/>
    <property type="match status" value="1"/>
</dbReference>
<evidence type="ECO:0000256" key="4">
    <source>
        <dbReference type="ARBA" id="ARBA00022692"/>
    </source>
</evidence>
<keyword evidence="5" id="KW-0571">Peptide transport</keyword>
<evidence type="ECO:0000256" key="5">
    <source>
        <dbReference type="ARBA" id="ARBA00022856"/>
    </source>
</evidence>
<proteinExistence type="inferred from homology"/>
<dbReference type="Proteomes" id="UP001199816">
    <property type="component" value="Unassembled WGS sequence"/>
</dbReference>
<comment type="similarity">
    <text evidence="8">Belongs to the major facilitator superfamily. Proton-dependent oligopeptide transporter (POT/PTR) (TC 2.A.17) family.</text>
</comment>
<comment type="subcellular location">
    <subcellularLocation>
        <location evidence="1">Cell membrane</location>
        <topology evidence="1">Multi-pass membrane protein</topology>
    </subcellularLocation>
    <subcellularLocation>
        <location evidence="8">Membrane</location>
        <topology evidence="8">Multi-pass membrane protein</topology>
    </subcellularLocation>
</comment>
<dbReference type="PANTHER" id="PTHR23517:SF15">
    <property type="entry name" value="PROTON-DEPENDENT OLIGOPEPTIDE FAMILY TRANSPORT PROTEIN"/>
    <property type="match status" value="1"/>
</dbReference>
<dbReference type="RefSeq" id="WP_231004925.1">
    <property type="nucleotide sequence ID" value="NZ_JAJNEC010000005.1"/>
</dbReference>
<dbReference type="PROSITE" id="PS01023">
    <property type="entry name" value="PTR2_2"/>
    <property type="match status" value="1"/>
</dbReference>
<keyword evidence="7 9" id="KW-0472">Membrane</keyword>
<dbReference type="InterPro" id="IPR036259">
    <property type="entry name" value="MFS_trans_sf"/>
</dbReference>
<evidence type="ECO:0000256" key="1">
    <source>
        <dbReference type="ARBA" id="ARBA00004651"/>
    </source>
</evidence>
<dbReference type="CDD" id="cd17346">
    <property type="entry name" value="MFS_DtpA_like"/>
    <property type="match status" value="1"/>
</dbReference>
<dbReference type="InterPro" id="IPR050171">
    <property type="entry name" value="MFS_Transporters"/>
</dbReference>
<keyword evidence="2 8" id="KW-0813">Transport</keyword>
<comment type="caution">
    <text evidence="10">The sequence shown here is derived from an EMBL/GenBank/DDBJ whole genome shotgun (WGS) entry which is preliminary data.</text>
</comment>
<dbReference type="InterPro" id="IPR018456">
    <property type="entry name" value="PTR2_symporter_CS"/>
</dbReference>
<evidence type="ECO:0000256" key="8">
    <source>
        <dbReference type="RuleBase" id="RU003755"/>
    </source>
</evidence>
<dbReference type="Gene3D" id="1.20.1250.20">
    <property type="entry name" value="MFS general substrate transporter like domains"/>
    <property type="match status" value="2"/>
</dbReference>
<feature type="transmembrane region" description="Helical" evidence="9">
    <location>
        <begin position="417"/>
        <end position="435"/>
    </location>
</feature>
<keyword evidence="6 9" id="KW-1133">Transmembrane helix</keyword>
<dbReference type="InterPro" id="IPR000109">
    <property type="entry name" value="POT_fam"/>
</dbReference>
<feature type="transmembrane region" description="Helical" evidence="9">
    <location>
        <begin position="515"/>
        <end position="534"/>
    </location>
</feature>
<feature type="transmembrane region" description="Helical" evidence="9">
    <location>
        <begin position="102"/>
        <end position="120"/>
    </location>
</feature>
<feature type="transmembrane region" description="Helical" evidence="9">
    <location>
        <begin position="49"/>
        <end position="69"/>
    </location>
</feature>
<keyword evidence="4 8" id="KW-0812">Transmembrane</keyword>
<dbReference type="SUPFAM" id="SSF103473">
    <property type="entry name" value="MFS general substrate transporter"/>
    <property type="match status" value="2"/>
</dbReference>
<keyword evidence="3" id="KW-1003">Cell membrane</keyword>
<evidence type="ECO:0000256" key="7">
    <source>
        <dbReference type="ARBA" id="ARBA00023136"/>
    </source>
</evidence>
<feature type="transmembrane region" description="Helical" evidence="9">
    <location>
        <begin position="476"/>
        <end position="495"/>
    </location>
</feature>
<dbReference type="PANTHER" id="PTHR23517">
    <property type="entry name" value="RESISTANCE PROTEIN MDTM, PUTATIVE-RELATED-RELATED"/>
    <property type="match status" value="1"/>
</dbReference>
<accession>A0ABS8PS82</accession>
<feature type="transmembrane region" description="Helical" evidence="9">
    <location>
        <begin position="245"/>
        <end position="262"/>
    </location>
</feature>
<feature type="transmembrane region" description="Helical" evidence="9">
    <location>
        <begin position="168"/>
        <end position="188"/>
    </location>
</feature>
<evidence type="ECO:0000256" key="2">
    <source>
        <dbReference type="ARBA" id="ARBA00022448"/>
    </source>
</evidence>
<feature type="transmembrane region" description="Helical" evidence="9">
    <location>
        <begin position="76"/>
        <end position="96"/>
    </location>
</feature>
<evidence type="ECO:0000313" key="11">
    <source>
        <dbReference type="Proteomes" id="UP001199816"/>
    </source>
</evidence>
<gene>
    <name evidence="10" type="ORF">LQ567_12885</name>
</gene>
<feature type="transmembrane region" description="Helical" evidence="9">
    <location>
        <begin position="387"/>
        <end position="405"/>
    </location>
</feature>
<keyword evidence="5" id="KW-0653">Protein transport</keyword>
<dbReference type="Pfam" id="PF00854">
    <property type="entry name" value="PTR2"/>
    <property type="match status" value="2"/>
</dbReference>
<protein>
    <submittedName>
        <fullName evidence="10">Peptide MFS transporter</fullName>
    </submittedName>
</protein>
<feature type="transmembrane region" description="Helical" evidence="9">
    <location>
        <begin position="141"/>
        <end position="162"/>
    </location>
</feature>
<feature type="transmembrane region" description="Helical" evidence="9">
    <location>
        <begin position="447"/>
        <end position="464"/>
    </location>
</feature>
<dbReference type="InterPro" id="IPR005279">
    <property type="entry name" value="Dipep/tripep_permease"/>
</dbReference>
<name>A0ABS8PS82_9BACT</name>
<evidence type="ECO:0000313" key="10">
    <source>
        <dbReference type="EMBL" id="MCD2423664.1"/>
    </source>
</evidence>
<feature type="transmembrane region" description="Helical" evidence="9">
    <location>
        <begin position="271"/>
        <end position="289"/>
    </location>
</feature>
<sequence>MWKRHPRALPFLFFSEMWERFGFYLLLGIFTFYLKDATGGFGMDEKESASLYGTFIALIYFTPFLGGLLADRKMGYCNAIIIGGLLMGVGYCLMSVRSVPMLYLAMTLIIIGNGFFKPNISTLLGNVYSTSQYQDKKDEGYNIFYMGINIGAFICNFFGAALYTTIGWGAAFIAAGVGMFLGVIIFVIGKPHYKAFDTRKPLKQGDMSIGKIFGLVVLPALVFGAVGYLIKGADGAIFDSSSTDAFIFACFPVAVFFIALLLRSPKEERRPMAALLSIFAVVILFWAIFKQNGSALNTWASRYTERHVEGTTGTVLNALKLTETIPYKKDSVTLLDHQFRKIKEDGKEVKGLDYPSYFKNMNRAETPLKDGDQVKAWAPSLSQSINPFWVIVLTPLLVAFFTWLRKKGKEPSTPSKIALGLLVSAMSVLVMVLAVKAGNNGAEKVSIWWLIGSYGIITVGELFLSPMGLSLVSKLSPVRITSLMMGGWFLSISIGNKLSGILSSKWDEYTNKESYFWLNFVLLFSAALFLFAILKWLNRVMKEKGVA</sequence>